<protein>
    <recommendedName>
        <fullName evidence="6">Extracellular serine-rich protein</fullName>
    </recommendedName>
</protein>
<evidence type="ECO:0000256" key="1">
    <source>
        <dbReference type="SAM" id="MobiDB-lite"/>
    </source>
</evidence>
<keyword evidence="2" id="KW-0812">Transmembrane</keyword>
<dbReference type="CDD" id="cd00920">
    <property type="entry name" value="Cupredoxin"/>
    <property type="match status" value="1"/>
</dbReference>
<feature type="signal peptide" evidence="3">
    <location>
        <begin position="1"/>
        <end position="24"/>
    </location>
</feature>
<dbReference type="PANTHER" id="PTHR34883:SF19">
    <property type="entry name" value="EXTRACELLULAR SERINE-RICH PROTEIN"/>
    <property type="match status" value="1"/>
</dbReference>
<gene>
    <name evidence="4" type="ORF">K432DRAFT_411133</name>
</gene>
<keyword evidence="2" id="KW-0472">Membrane</keyword>
<name>A0A8E2DWH9_9PEZI</name>
<dbReference type="OrthoDB" id="2331100at2759"/>
<evidence type="ECO:0000313" key="4">
    <source>
        <dbReference type="EMBL" id="OCK72987.1"/>
    </source>
</evidence>
<feature type="region of interest" description="Disordered" evidence="1">
    <location>
        <begin position="187"/>
        <end position="208"/>
    </location>
</feature>
<dbReference type="PANTHER" id="PTHR34883">
    <property type="entry name" value="SERINE-RICH PROTEIN, PUTATIVE-RELATED-RELATED"/>
    <property type="match status" value="1"/>
</dbReference>
<dbReference type="CDD" id="cd12087">
    <property type="entry name" value="TM_EGFR-like"/>
    <property type="match status" value="1"/>
</dbReference>
<dbReference type="EMBL" id="KV746090">
    <property type="protein sequence ID" value="OCK72987.1"/>
    <property type="molecule type" value="Genomic_DNA"/>
</dbReference>
<sequence>MGQLSTASLVLLFTLTQFAVTTLAQGSASQISTIAYSYSPTSTSSAAPQTHTITVGNGDHKFRPDVTQAEIGDTIEFDFYPANHSVVRAEYQYPCIPYELTGTDKVGFFSGFHPVDAVLQNPPKWTVVINDTNPIFFYCSAPGACISYGMVGVINPNASTSLEVQHQMALDSAYMLQPGEAFPAEAASSSLSSKPSTPTPSSSALSSTPFLTATPAPATSTTAAAVAAGAFHSGLSTGAIAGIAVGGASVLILAAALFFYIGRSRTLKDEVQRASATIRPLPPQNPSSMYQTPGGTFFVPKNGDGHGTDPSSRNSAVPYDVSPSQVYVREAPRPEVTFGVTTSAEDARSLRSANGSPAGDGGRVVSGGGGVWNGVPLGPYGQQYASVVPNPAVPARNTGNVSPRLPVASPQNQYYDGYNKPPVLPDPREAHEMDAPVPGYVPHQD</sequence>
<dbReference type="AlphaFoldDB" id="A0A8E2DWH9"/>
<organism evidence="4 5">
    <name type="scientific">Lepidopterella palustris CBS 459.81</name>
    <dbReference type="NCBI Taxonomy" id="1314670"/>
    <lineage>
        <taxon>Eukaryota</taxon>
        <taxon>Fungi</taxon>
        <taxon>Dikarya</taxon>
        <taxon>Ascomycota</taxon>
        <taxon>Pezizomycotina</taxon>
        <taxon>Dothideomycetes</taxon>
        <taxon>Pleosporomycetidae</taxon>
        <taxon>Mytilinidiales</taxon>
        <taxon>Argynnaceae</taxon>
        <taxon>Lepidopterella</taxon>
    </lineage>
</organism>
<dbReference type="InterPro" id="IPR052953">
    <property type="entry name" value="Ser-rich/MCO-related"/>
</dbReference>
<dbReference type="Proteomes" id="UP000250266">
    <property type="component" value="Unassembled WGS sequence"/>
</dbReference>
<reference evidence="4 5" key="1">
    <citation type="journal article" date="2016" name="Nat. Commun.">
        <title>Ectomycorrhizal ecology is imprinted in the genome of the dominant symbiotic fungus Cenococcum geophilum.</title>
        <authorList>
            <consortium name="DOE Joint Genome Institute"/>
            <person name="Peter M."/>
            <person name="Kohler A."/>
            <person name="Ohm R.A."/>
            <person name="Kuo A."/>
            <person name="Krutzmann J."/>
            <person name="Morin E."/>
            <person name="Arend M."/>
            <person name="Barry K.W."/>
            <person name="Binder M."/>
            <person name="Choi C."/>
            <person name="Clum A."/>
            <person name="Copeland A."/>
            <person name="Grisel N."/>
            <person name="Haridas S."/>
            <person name="Kipfer T."/>
            <person name="LaButti K."/>
            <person name="Lindquist E."/>
            <person name="Lipzen A."/>
            <person name="Maire R."/>
            <person name="Meier B."/>
            <person name="Mihaltcheva S."/>
            <person name="Molinier V."/>
            <person name="Murat C."/>
            <person name="Poggeler S."/>
            <person name="Quandt C.A."/>
            <person name="Sperisen C."/>
            <person name="Tritt A."/>
            <person name="Tisserant E."/>
            <person name="Crous P.W."/>
            <person name="Henrissat B."/>
            <person name="Nehls U."/>
            <person name="Egli S."/>
            <person name="Spatafora J.W."/>
            <person name="Grigoriev I.V."/>
            <person name="Martin F.M."/>
        </authorList>
    </citation>
    <scope>NUCLEOTIDE SEQUENCE [LARGE SCALE GENOMIC DNA]</scope>
    <source>
        <strain evidence="4 5">CBS 459.81</strain>
    </source>
</reference>
<evidence type="ECO:0000256" key="2">
    <source>
        <dbReference type="SAM" id="Phobius"/>
    </source>
</evidence>
<feature type="region of interest" description="Disordered" evidence="1">
    <location>
        <begin position="395"/>
        <end position="445"/>
    </location>
</feature>
<feature type="region of interest" description="Disordered" evidence="1">
    <location>
        <begin position="341"/>
        <end position="362"/>
    </location>
</feature>
<proteinExistence type="predicted"/>
<dbReference type="Gene3D" id="2.60.40.420">
    <property type="entry name" value="Cupredoxins - blue copper proteins"/>
    <property type="match status" value="1"/>
</dbReference>
<evidence type="ECO:0000256" key="3">
    <source>
        <dbReference type="SAM" id="SignalP"/>
    </source>
</evidence>
<feature type="transmembrane region" description="Helical" evidence="2">
    <location>
        <begin position="239"/>
        <end position="261"/>
    </location>
</feature>
<dbReference type="SUPFAM" id="SSF49503">
    <property type="entry name" value="Cupredoxins"/>
    <property type="match status" value="1"/>
</dbReference>
<dbReference type="InterPro" id="IPR008972">
    <property type="entry name" value="Cupredoxin"/>
</dbReference>
<evidence type="ECO:0008006" key="6">
    <source>
        <dbReference type="Google" id="ProtNLM"/>
    </source>
</evidence>
<keyword evidence="3" id="KW-0732">Signal</keyword>
<keyword evidence="2" id="KW-1133">Transmembrane helix</keyword>
<keyword evidence="5" id="KW-1185">Reference proteome</keyword>
<feature type="chain" id="PRO_5034968935" description="Extracellular serine-rich protein" evidence="3">
    <location>
        <begin position="25"/>
        <end position="445"/>
    </location>
</feature>
<evidence type="ECO:0000313" key="5">
    <source>
        <dbReference type="Proteomes" id="UP000250266"/>
    </source>
</evidence>
<accession>A0A8E2DWH9</accession>